<organism evidence="2 3">
    <name type="scientific">Thiohalobacter thiocyanaticus</name>
    <dbReference type="NCBI Taxonomy" id="585455"/>
    <lineage>
        <taxon>Bacteria</taxon>
        <taxon>Pseudomonadati</taxon>
        <taxon>Pseudomonadota</taxon>
        <taxon>Gammaproteobacteria</taxon>
        <taxon>Thiohalobacterales</taxon>
        <taxon>Thiohalobacteraceae</taxon>
        <taxon>Thiohalobacter</taxon>
    </lineage>
</organism>
<gene>
    <name evidence="2" type="ORF">D6C00_14240</name>
</gene>
<dbReference type="AlphaFoldDB" id="A0A426QDT3"/>
<sequence length="114" mass="13431">MAKRKIRGTEEAWETGELGRDEKYVEVADINESTIDEALELQMISIRLQKSLIEDFKLIAKINGIGYQTLMRQILKRFADSETKRLLRECVRAEEQEAKEQRQMEEIEESRKRA</sequence>
<name>A0A426QDT3_9GAMM</name>
<evidence type="ECO:0000313" key="2">
    <source>
        <dbReference type="EMBL" id="RRQ19920.1"/>
    </source>
</evidence>
<dbReference type="Proteomes" id="UP000287798">
    <property type="component" value="Unassembled WGS sequence"/>
</dbReference>
<feature type="region of interest" description="Disordered" evidence="1">
    <location>
        <begin position="94"/>
        <end position="114"/>
    </location>
</feature>
<proteinExistence type="predicted"/>
<reference evidence="2 3" key="1">
    <citation type="journal article" date="2010" name="Int. J. Syst. Evol. Microbiol.">
        <title>Thiohalobacter thiocyanaticus gen. nov., sp. nov., a moderately halophilic, sulfur-oxidizing gammaproteobacterium from hypersaline lakes, that utilizes thiocyanate.</title>
        <authorList>
            <person name="Sorokin D.Y."/>
            <person name="Kovaleva O.L."/>
            <person name="Tourova T.P."/>
            <person name="Muyzer G."/>
        </authorList>
    </citation>
    <scope>NUCLEOTIDE SEQUENCE [LARGE SCALE GENOMIC DNA]</scope>
    <source>
        <strain evidence="2 3">Hrh1</strain>
    </source>
</reference>
<dbReference type="EMBL" id="QZMU01000002">
    <property type="protein sequence ID" value="RRQ19920.1"/>
    <property type="molecule type" value="Genomic_DNA"/>
</dbReference>
<accession>A0A426QDT3</accession>
<keyword evidence="3" id="KW-1185">Reference proteome</keyword>
<protein>
    <submittedName>
        <fullName evidence="2">Uncharacterized protein</fullName>
    </submittedName>
</protein>
<dbReference type="RefSeq" id="WP_125182485.1">
    <property type="nucleotide sequence ID" value="NZ_QZMU01000002.1"/>
</dbReference>
<comment type="caution">
    <text evidence="2">The sequence shown here is derived from an EMBL/GenBank/DDBJ whole genome shotgun (WGS) entry which is preliminary data.</text>
</comment>
<evidence type="ECO:0000256" key="1">
    <source>
        <dbReference type="SAM" id="MobiDB-lite"/>
    </source>
</evidence>
<dbReference type="OrthoDB" id="5684171at2"/>
<evidence type="ECO:0000313" key="3">
    <source>
        <dbReference type="Proteomes" id="UP000287798"/>
    </source>
</evidence>